<gene>
    <name evidence="1" type="ORF">PS652_05088</name>
</gene>
<protein>
    <submittedName>
        <fullName evidence="1">Uncharacterized protein</fullName>
    </submittedName>
</protein>
<sequence length="303" mass="34435">MLLRQPLEPCRQRRIDIDLQARTAKTLAQRPRMIGGQFEHQRLTPEFADPVAELPLTLPGFHPFTLPQGIVSVVDRQLGQLHRHPTNLPGIHLHQFADQHLHRPAIGNDVMQGQRQHMLIFCHLQYRRAQQWLQFQIKGLAQLRRKEGLDGSLGLHAFAERLDRQLEITWLTNHLQGLLALLDEAGAQGCVTGDQHLESGLQGRQVQGPAQAQGSRDVVRRALRLQLPEKPLALLGVGQQQRCASLPLEDRCNSKEIDTFLFEHDGQGLALFCRQCPNRTDQFLHVKNSFRKSAFQALRLINV</sequence>
<name>A0A5E6X543_PSEFL</name>
<dbReference type="AlphaFoldDB" id="A0A5E6X543"/>
<accession>A0A5E6X543</accession>
<reference evidence="1" key="1">
    <citation type="submission" date="2019-09" db="EMBL/GenBank/DDBJ databases">
        <authorList>
            <person name="Chandra G."/>
            <person name="Truman W A."/>
        </authorList>
    </citation>
    <scope>NUCLEOTIDE SEQUENCE [LARGE SCALE GENOMIC DNA]</scope>
    <source>
        <strain evidence="1">PS652</strain>
    </source>
</reference>
<dbReference type="EMBL" id="CABVHG010000046">
    <property type="protein sequence ID" value="VVN35401.1"/>
    <property type="molecule type" value="Genomic_DNA"/>
</dbReference>
<evidence type="ECO:0000313" key="1">
    <source>
        <dbReference type="EMBL" id="VVN35401.1"/>
    </source>
</evidence>
<proteinExistence type="predicted"/>
<organism evidence="1">
    <name type="scientific">Pseudomonas fluorescens</name>
    <dbReference type="NCBI Taxonomy" id="294"/>
    <lineage>
        <taxon>Bacteria</taxon>
        <taxon>Pseudomonadati</taxon>
        <taxon>Pseudomonadota</taxon>
        <taxon>Gammaproteobacteria</taxon>
        <taxon>Pseudomonadales</taxon>
        <taxon>Pseudomonadaceae</taxon>
        <taxon>Pseudomonas</taxon>
    </lineage>
</organism>